<accession>A0A1Y1WR38</accession>
<feature type="disulfide bond" evidence="7">
    <location>
        <begin position="117"/>
        <end position="131"/>
    </location>
</feature>
<comment type="cofactor">
    <cofactor evidence="1">
        <name>Co(2+)</name>
        <dbReference type="ChEBI" id="CHEBI:48828"/>
    </cofactor>
</comment>
<feature type="domain" description="Chitin-binding type-1" evidence="9">
    <location>
        <begin position="527"/>
        <end position="572"/>
    </location>
</feature>
<organism evidence="10 11">
    <name type="scientific">Anaeromyces robustus</name>
    <dbReference type="NCBI Taxonomy" id="1754192"/>
    <lineage>
        <taxon>Eukaryota</taxon>
        <taxon>Fungi</taxon>
        <taxon>Fungi incertae sedis</taxon>
        <taxon>Chytridiomycota</taxon>
        <taxon>Chytridiomycota incertae sedis</taxon>
        <taxon>Neocallimastigomycetes</taxon>
        <taxon>Neocallimastigales</taxon>
        <taxon>Neocallimastigaceae</taxon>
        <taxon>Anaeromyces</taxon>
    </lineage>
</organism>
<keyword evidence="3" id="KW-0479">Metal-binding</keyword>
<gene>
    <name evidence="10" type="ORF">BCR32DRAFT_296706</name>
</gene>
<evidence type="ECO:0000256" key="2">
    <source>
        <dbReference type="ARBA" id="ARBA00022669"/>
    </source>
</evidence>
<feature type="disulfide bond" evidence="7">
    <location>
        <begin position="530"/>
        <end position="545"/>
    </location>
</feature>
<feature type="domain" description="Chitin-binding type-1" evidence="9">
    <location>
        <begin position="335"/>
        <end position="380"/>
    </location>
</feature>
<evidence type="ECO:0000256" key="1">
    <source>
        <dbReference type="ARBA" id="ARBA00001941"/>
    </source>
</evidence>
<evidence type="ECO:0000256" key="5">
    <source>
        <dbReference type="ARBA" id="ARBA00022801"/>
    </source>
</evidence>
<evidence type="ECO:0000256" key="6">
    <source>
        <dbReference type="ARBA" id="ARBA00023277"/>
    </source>
</evidence>
<keyword evidence="6" id="KW-0119">Carbohydrate metabolism</keyword>
<dbReference type="GO" id="GO:0016787">
    <property type="term" value="F:hydrolase activity"/>
    <property type="evidence" value="ECO:0007669"/>
    <property type="project" value="UniProtKB-KW"/>
</dbReference>
<dbReference type="PROSITE" id="PS50941">
    <property type="entry name" value="CHIT_BIND_I_2"/>
    <property type="match status" value="6"/>
</dbReference>
<feature type="disulfide bond" evidence="7">
    <location>
        <begin position="219"/>
        <end position="234"/>
    </location>
</feature>
<dbReference type="PANTHER" id="PTHR46471:SF2">
    <property type="entry name" value="CHITIN DEACETYLASE-RELATED"/>
    <property type="match status" value="1"/>
</dbReference>
<protein>
    <recommendedName>
        <fullName evidence="9">Chitin-binding type-1 domain-containing protein</fullName>
    </recommendedName>
</protein>
<feature type="disulfide bond" evidence="7">
    <location>
        <begin position="112"/>
        <end position="124"/>
    </location>
</feature>
<reference evidence="10 11" key="1">
    <citation type="submission" date="2016-08" db="EMBL/GenBank/DDBJ databases">
        <title>A Parts List for Fungal Cellulosomes Revealed by Comparative Genomics.</title>
        <authorList>
            <consortium name="DOE Joint Genome Institute"/>
            <person name="Haitjema C.H."/>
            <person name="Gilmore S.P."/>
            <person name="Henske J.K."/>
            <person name="Solomon K.V."/>
            <person name="De Groot R."/>
            <person name="Kuo A."/>
            <person name="Mondo S.J."/>
            <person name="Salamov A.A."/>
            <person name="Labutti K."/>
            <person name="Zhao Z."/>
            <person name="Chiniquy J."/>
            <person name="Barry K."/>
            <person name="Brewer H.M."/>
            <person name="Purvine S.O."/>
            <person name="Wright A.T."/>
            <person name="Boxma B."/>
            <person name="Van Alen T."/>
            <person name="Hackstein J.H."/>
            <person name="Baker S.E."/>
            <person name="Grigoriev I.V."/>
            <person name="O'Malley M.A."/>
        </authorList>
    </citation>
    <scope>NUCLEOTIDE SEQUENCE [LARGE SCALE GENOMIC DNA]</scope>
    <source>
        <strain evidence="10 11">S4</strain>
    </source>
</reference>
<feature type="disulfide bond" evidence="7">
    <location>
        <begin position="103"/>
        <end position="118"/>
    </location>
</feature>
<feature type="disulfide bond" evidence="7">
    <location>
        <begin position="438"/>
        <end position="453"/>
    </location>
</feature>
<feature type="domain" description="Chitin-binding type-1" evidence="9">
    <location>
        <begin position="216"/>
        <end position="261"/>
    </location>
</feature>
<keyword evidence="11" id="KW-1185">Reference proteome</keyword>
<evidence type="ECO:0000313" key="10">
    <source>
        <dbReference type="EMBL" id="ORX75736.1"/>
    </source>
</evidence>
<feature type="disulfide bond" evidence="7">
    <location>
        <begin position="228"/>
        <end position="240"/>
    </location>
</feature>
<dbReference type="InterPro" id="IPR018371">
    <property type="entry name" value="Chitin-binding_1_CS"/>
</dbReference>
<sequence>MKFSKLAILSLSLFSFDSVFAARCGKEFGLSCKSGLCCSKYGYCGKTEDYCGAGCQKGYGKCDSSKSSKTKTTKTSKTKTTKTSKTKTTTTKPTTVISKDGKCGPKYGNKVCPGTECCSKDGKCGFSEKYCGSGCQSKFSGYCLPSNYKSIACKACVNCFNCTKNPFYALRCPSACEKGTNPTSKTKTTTKTSKTKTTKTSKTKTTTKPTTVISKDGKCGPKYGNKVCPGTECCSKDGKCGFSEKYCGSGCQSKFSGYCLPSNYEEMFCDDCEDCVNCTEHPYYALICPVACEKGTNPKDKTKTTKTSKTKTTKTSKTKTTTTKPITPTSIISKDGKCGPKYGNKVCPGTECCSKDGKCGFSEKYCGSGCQSKFGGYCLPSNYKEMECEACADCFNCTEHPFYALICPVACEKGTNPKDKIKTSTIARRSIISEDGKCGPKYGNKVCPGTECCSIDGICGFSTEHCGFGCQSEFSGYCLPLDYDDSFCKECEECFDCSSSSDPYYSIVCPETCKKGTNLEGKPIKEEDRCGPKYGNKVCPGTKCCSKDGICGFSVNHCGLGCQSEFGGYCLPSNYDRIECEACDECFDCTLDPFYAIKCPSTCINGTNPKDEFTN</sequence>
<keyword evidence="5" id="KW-0378">Hydrolase</keyword>
<dbReference type="SMART" id="SM00270">
    <property type="entry name" value="ChtBD1"/>
    <property type="match status" value="6"/>
</dbReference>
<dbReference type="PROSITE" id="PS00026">
    <property type="entry name" value="CHIT_BIND_I_1"/>
    <property type="match status" value="4"/>
</dbReference>
<feature type="disulfide bond" evidence="7">
    <location>
        <begin position="37"/>
        <end position="51"/>
    </location>
</feature>
<dbReference type="EMBL" id="MCFG01000339">
    <property type="protein sequence ID" value="ORX75736.1"/>
    <property type="molecule type" value="Genomic_DNA"/>
</dbReference>
<dbReference type="GO" id="GO:0046872">
    <property type="term" value="F:metal ion binding"/>
    <property type="evidence" value="ECO:0007669"/>
    <property type="project" value="UniProtKB-KW"/>
</dbReference>
<dbReference type="AlphaFoldDB" id="A0A1Y1WR38"/>
<dbReference type="SUPFAM" id="SSF57016">
    <property type="entry name" value="Plant lectins/antimicrobial peptides"/>
    <property type="match status" value="6"/>
</dbReference>
<feature type="signal peptide" evidence="8">
    <location>
        <begin position="1"/>
        <end position="21"/>
    </location>
</feature>
<evidence type="ECO:0000256" key="8">
    <source>
        <dbReference type="SAM" id="SignalP"/>
    </source>
</evidence>
<comment type="caution">
    <text evidence="10">The sequence shown here is derived from an EMBL/GenBank/DDBJ whole genome shotgun (WGS) entry which is preliminary data.</text>
</comment>
<keyword evidence="7" id="KW-1015">Disulfide bond</keyword>
<dbReference type="GO" id="GO:0008061">
    <property type="term" value="F:chitin binding"/>
    <property type="evidence" value="ECO:0007669"/>
    <property type="project" value="UniProtKB-UniRule"/>
</dbReference>
<feature type="disulfide bond" evidence="7">
    <location>
        <begin position="452"/>
        <end position="466"/>
    </location>
</feature>
<name>A0A1Y1WR38_9FUNG</name>
<feature type="disulfide bond" evidence="7">
    <location>
        <begin position="338"/>
        <end position="353"/>
    </location>
</feature>
<dbReference type="Pfam" id="PF00187">
    <property type="entry name" value="Chitin_bind_1"/>
    <property type="match status" value="6"/>
</dbReference>
<dbReference type="PANTHER" id="PTHR46471">
    <property type="entry name" value="CHITIN DEACETYLASE"/>
    <property type="match status" value="1"/>
</dbReference>
<feature type="chain" id="PRO_5013276894" description="Chitin-binding type-1 domain-containing protein" evidence="8">
    <location>
        <begin position="22"/>
        <end position="615"/>
    </location>
</feature>
<feature type="disulfide bond" evidence="7">
    <location>
        <begin position="447"/>
        <end position="459"/>
    </location>
</feature>
<dbReference type="OrthoDB" id="2145049at2759"/>
<feature type="disulfide bond" evidence="7">
    <location>
        <begin position="32"/>
        <end position="44"/>
    </location>
</feature>
<evidence type="ECO:0000256" key="4">
    <source>
        <dbReference type="ARBA" id="ARBA00022729"/>
    </source>
</evidence>
<dbReference type="CDD" id="cd00035">
    <property type="entry name" value="ChtBD1"/>
    <property type="match status" value="5"/>
</dbReference>
<feature type="domain" description="Chitin-binding type-1" evidence="9">
    <location>
        <begin position="21"/>
        <end position="64"/>
    </location>
</feature>
<feature type="disulfide bond" evidence="7">
    <location>
        <begin position="352"/>
        <end position="366"/>
    </location>
</feature>
<evidence type="ECO:0000259" key="9">
    <source>
        <dbReference type="PROSITE" id="PS50941"/>
    </source>
</evidence>
<dbReference type="InterPro" id="IPR036861">
    <property type="entry name" value="Endochitinase-like_sf"/>
</dbReference>
<feature type="disulfide bond" evidence="7">
    <location>
        <begin position="233"/>
        <end position="247"/>
    </location>
</feature>
<evidence type="ECO:0000256" key="7">
    <source>
        <dbReference type="PROSITE-ProRule" id="PRU00261"/>
    </source>
</evidence>
<feature type="disulfide bond" evidence="7">
    <location>
        <begin position="544"/>
        <end position="558"/>
    </location>
</feature>
<comment type="caution">
    <text evidence="7">Lacks conserved residue(s) required for the propagation of feature annotation.</text>
</comment>
<proteinExistence type="predicted"/>
<evidence type="ECO:0000256" key="3">
    <source>
        <dbReference type="ARBA" id="ARBA00022723"/>
    </source>
</evidence>
<keyword evidence="2 7" id="KW-0147">Chitin-binding</keyword>
<evidence type="ECO:0000313" key="11">
    <source>
        <dbReference type="Proteomes" id="UP000193944"/>
    </source>
</evidence>
<feature type="disulfide bond" evidence="7">
    <location>
        <begin position="347"/>
        <end position="359"/>
    </location>
</feature>
<feature type="domain" description="Chitin-binding type-1" evidence="9">
    <location>
        <begin position="100"/>
        <end position="145"/>
    </location>
</feature>
<dbReference type="Proteomes" id="UP000193944">
    <property type="component" value="Unassembled WGS sequence"/>
</dbReference>
<feature type="disulfide bond" evidence="7">
    <location>
        <begin position="539"/>
        <end position="551"/>
    </location>
</feature>
<keyword evidence="4 8" id="KW-0732">Signal</keyword>
<dbReference type="Gene3D" id="3.30.60.10">
    <property type="entry name" value="Endochitinase-like"/>
    <property type="match status" value="6"/>
</dbReference>
<dbReference type="InterPro" id="IPR001002">
    <property type="entry name" value="Chitin-bd_1"/>
</dbReference>
<feature type="domain" description="Chitin-binding type-1" evidence="9">
    <location>
        <begin position="435"/>
        <end position="480"/>
    </location>
</feature>
<reference evidence="10 11" key="2">
    <citation type="submission" date="2016-08" db="EMBL/GenBank/DDBJ databases">
        <title>Pervasive Adenine N6-methylation of Active Genes in Fungi.</title>
        <authorList>
            <consortium name="DOE Joint Genome Institute"/>
            <person name="Mondo S.J."/>
            <person name="Dannebaum R.O."/>
            <person name="Kuo R.C."/>
            <person name="Labutti K."/>
            <person name="Haridas S."/>
            <person name="Kuo A."/>
            <person name="Salamov A."/>
            <person name="Ahrendt S.R."/>
            <person name="Lipzen A."/>
            <person name="Sullivan W."/>
            <person name="Andreopoulos W.B."/>
            <person name="Clum A."/>
            <person name="Lindquist E."/>
            <person name="Daum C."/>
            <person name="Ramamoorthy G.K."/>
            <person name="Gryganskyi A."/>
            <person name="Culley D."/>
            <person name="Magnuson J.K."/>
            <person name="James T.Y."/>
            <person name="O'Malley M.A."/>
            <person name="Stajich J.E."/>
            <person name="Spatafora J.W."/>
            <person name="Visel A."/>
            <person name="Grigoriev I.V."/>
        </authorList>
    </citation>
    <scope>NUCLEOTIDE SEQUENCE [LARGE SCALE GENOMIC DNA]</scope>
    <source>
        <strain evidence="10 11">S4</strain>
    </source>
</reference>